<dbReference type="InterPro" id="IPR006976">
    <property type="entry name" value="VanZ-like"/>
</dbReference>
<feature type="chain" id="PRO_5043051125" evidence="2">
    <location>
        <begin position="20"/>
        <end position="353"/>
    </location>
</feature>
<dbReference type="EMBL" id="JARGEQ010000006">
    <property type="protein sequence ID" value="MDF1585017.1"/>
    <property type="molecule type" value="Genomic_DNA"/>
</dbReference>
<dbReference type="AlphaFoldDB" id="A0AAP3V1F5"/>
<name>A0AAP3V1F5_9PROT</name>
<evidence type="ECO:0000313" key="4">
    <source>
        <dbReference type="EMBL" id="MDF1585017.1"/>
    </source>
</evidence>
<proteinExistence type="predicted"/>
<feature type="signal peptide" evidence="2">
    <location>
        <begin position="1"/>
        <end position="19"/>
    </location>
</feature>
<dbReference type="NCBIfam" id="NF037970">
    <property type="entry name" value="vanZ_1"/>
    <property type="match status" value="1"/>
</dbReference>
<organism evidence="4 5">
    <name type="scientific">Marinimicrococcus flavescens</name>
    <dbReference type="NCBI Taxonomy" id="3031815"/>
    <lineage>
        <taxon>Bacteria</taxon>
        <taxon>Pseudomonadati</taxon>
        <taxon>Pseudomonadota</taxon>
        <taxon>Alphaproteobacteria</taxon>
        <taxon>Geminicoccales</taxon>
        <taxon>Geminicoccaceae</taxon>
        <taxon>Marinimicrococcus</taxon>
    </lineage>
</organism>
<dbReference type="RefSeq" id="WP_327787426.1">
    <property type="nucleotide sequence ID" value="NZ_JARGEQ010000006.1"/>
</dbReference>
<sequence length="353" mass="36304">MRLAALAALLVAATLAVHGGIERYQPAGSAMIENPAFDPGPGGEPERWELRPGSGEVVAEDGVLRLHNGAAPGTVTVRQVVPLRQGVTALRVEAVVAAEEVRPEKVPLAGAAVYVVGRDPDGALAFGSHYDLVRLTGSRTPRRYADVFEVAPQAVEAVLFIELFAASGGLTVSDLRVTGLRDAPFFTLARWLLAGAWLAGGVAALAVLRRRLGSGAAVAVGTVAAAGAALLLLPWELRGVVLGAAQTWLGLEAVGTETIANAGHVVIFLALGLVARLVLAQAPWFRLVLGLVGLAVLGEVMQLLTDGRSAQAGDVLLNSLGGLAGLLAAGLLRAAGRRLRGRPGTDGLAGEER</sequence>
<keyword evidence="2" id="KW-0732">Signal</keyword>
<keyword evidence="1" id="KW-1133">Transmembrane helix</keyword>
<keyword evidence="1" id="KW-0472">Membrane</keyword>
<reference evidence="4 5" key="1">
    <citation type="submission" date="2023-03" db="EMBL/GenBank/DDBJ databases">
        <title>YIM 152171 draft genome.</title>
        <authorList>
            <person name="Yang Z."/>
        </authorList>
    </citation>
    <scope>NUCLEOTIDE SEQUENCE [LARGE SCALE GENOMIC DNA]</scope>
    <source>
        <strain evidence="4 5">YIM 152171</strain>
    </source>
</reference>
<feature type="domain" description="VanZ-like" evidence="3">
    <location>
        <begin position="258"/>
        <end position="332"/>
    </location>
</feature>
<feature type="transmembrane region" description="Helical" evidence="1">
    <location>
        <begin position="259"/>
        <end position="279"/>
    </location>
</feature>
<evidence type="ECO:0000313" key="5">
    <source>
        <dbReference type="Proteomes" id="UP001301140"/>
    </source>
</evidence>
<evidence type="ECO:0000256" key="1">
    <source>
        <dbReference type="SAM" id="Phobius"/>
    </source>
</evidence>
<evidence type="ECO:0000256" key="2">
    <source>
        <dbReference type="SAM" id="SignalP"/>
    </source>
</evidence>
<feature type="transmembrane region" description="Helical" evidence="1">
    <location>
        <begin position="215"/>
        <end position="235"/>
    </location>
</feature>
<accession>A0AAP3V1F5</accession>
<comment type="caution">
    <text evidence="4">The sequence shown here is derived from an EMBL/GenBank/DDBJ whole genome shotgun (WGS) entry which is preliminary data.</text>
</comment>
<keyword evidence="5" id="KW-1185">Reference proteome</keyword>
<feature type="transmembrane region" description="Helical" evidence="1">
    <location>
        <begin position="188"/>
        <end position="208"/>
    </location>
</feature>
<evidence type="ECO:0000259" key="3">
    <source>
        <dbReference type="Pfam" id="PF04892"/>
    </source>
</evidence>
<protein>
    <submittedName>
        <fullName evidence="4">VanZ family protein</fullName>
    </submittedName>
</protein>
<dbReference type="Pfam" id="PF04892">
    <property type="entry name" value="VanZ"/>
    <property type="match status" value="1"/>
</dbReference>
<feature type="transmembrane region" description="Helical" evidence="1">
    <location>
        <begin position="284"/>
        <end position="304"/>
    </location>
</feature>
<feature type="transmembrane region" description="Helical" evidence="1">
    <location>
        <begin position="316"/>
        <end position="335"/>
    </location>
</feature>
<gene>
    <name evidence="4" type="ORF">PZ740_01300</name>
</gene>
<dbReference type="Proteomes" id="UP001301140">
    <property type="component" value="Unassembled WGS sequence"/>
</dbReference>
<keyword evidence="1" id="KW-0812">Transmembrane</keyword>